<dbReference type="Proteomes" id="UP000261828">
    <property type="component" value="Unassembled WGS sequence"/>
</dbReference>
<dbReference type="OrthoDB" id="1452258at2"/>
<organism evidence="2 3">
    <name type="scientific">Flagellimonas nanhaiensis</name>
    <dbReference type="NCBI Taxonomy" id="2292706"/>
    <lineage>
        <taxon>Bacteria</taxon>
        <taxon>Pseudomonadati</taxon>
        <taxon>Bacteroidota</taxon>
        <taxon>Flavobacteriia</taxon>
        <taxon>Flavobacteriales</taxon>
        <taxon>Flavobacteriaceae</taxon>
        <taxon>Flagellimonas</taxon>
    </lineage>
</organism>
<evidence type="ECO:0000313" key="2">
    <source>
        <dbReference type="EMBL" id="RDY61578.1"/>
    </source>
</evidence>
<dbReference type="EMBL" id="QTJX01000001">
    <property type="protein sequence ID" value="RDY61578.1"/>
    <property type="molecule type" value="Genomic_DNA"/>
</dbReference>
<keyword evidence="3" id="KW-1185">Reference proteome</keyword>
<proteinExistence type="predicted"/>
<comment type="caution">
    <text evidence="2">The sequence shown here is derived from an EMBL/GenBank/DDBJ whole genome shotgun (WGS) entry which is preliminary data.</text>
</comment>
<evidence type="ECO:0000256" key="1">
    <source>
        <dbReference type="SAM" id="SignalP"/>
    </source>
</evidence>
<dbReference type="AlphaFoldDB" id="A0A371JUT7"/>
<name>A0A371JUT7_9FLAO</name>
<evidence type="ECO:0000313" key="3">
    <source>
        <dbReference type="Proteomes" id="UP000261828"/>
    </source>
</evidence>
<gene>
    <name evidence="2" type="ORF">DX873_05310</name>
</gene>
<feature type="signal peptide" evidence="1">
    <location>
        <begin position="1"/>
        <end position="21"/>
    </location>
</feature>
<accession>A0A371JUT7</accession>
<protein>
    <recommendedName>
        <fullName evidence="4">Lipocalin-like domain-containing protein</fullName>
    </recommendedName>
</protein>
<dbReference type="PROSITE" id="PS51257">
    <property type="entry name" value="PROKAR_LIPOPROTEIN"/>
    <property type="match status" value="1"/>
</dbReference>
<evidence type="ECO:0008006" key="4">
    <source>
        <dbReference type="Google" id="ProtNLM"/>
    </source>
</evidence>
<dbReference type="RefSeq" id="WP_116183458.1">
    <property type="nucleotide sequence ID" value="NZ_QTJX01000001.1"/>
</dbReference>
<feature type="chain" id="PRO_5017018911" description="Lipocalin-like domain-containing protein" evidence="1">
    <location>
        <begin position="22"/>
        <end position="157"/>
    </location>
</feature>
<reference evidence="2 3" key="1">
    <citation type="submission" date="2018-08" db="EMBL/GenBank/DDBJ databases">
        <title>Muricauda nanhaiensis sp. nov., isolated from seawater of the South China Sea.</title>
        <authorList>
            <person name="Dang Y."/>
        </authorList>
    </citation>
    <scope>NUCLEOTIDE SEQUENCE [LARGE SCALE GENOMIC DNA]</scope>
    <source>
        <strain evidence="2 3">SM1704</strain>
    </source>
</reference>
<sequence length="157" mass="16498">MKNLRNIFLLTALLSLAVSCSDDDGGNAQNVNLDVAGIWDLTEVNVSSAQDVDMDGTSSANLVDEVDCISGTLLIDGDLSYSYEQTTITVTELTNGQFIAQCSGSTSVSGTWTANNAQVVFSGSSVLGTFSILNGTLVNDVGEDLPGIQSFVYTKRP</sequence>
<keyword evidence="1" id="KW-0732">Signal</keyword>